<dbReference type="SUPFAM" id="SSF103481">
    <property type="entry name" value="Multidrug resistance efflux transporter EmrE"/>
    <property type="match status" value="1"/>
</dbReference>
<dbReference type="InterPro" id="IPR000620">
    <property type="entry name" value="EamA_dom"/>
</dbReference>
<name>A0A383E1H1_9ZZZZ</name>
<feature type="non-terminal residue" evidence="3">
    <location>
        <position position="143"/>
    </location>
</feature>
<keyword evidence="1" id="KW-1133">Transmembrane helix</keyword>
<dbReference type="Pfam" id="PF00892">
    <property type="entry name" value="EamA"/>
    <property type="match status" value="1"/>
</dbReference>
<organism evidence="3">
    <name type="scientific">marine metagenome</name>
    <dbReference type="NCBI Taxonomy" id="408172"/>
    <lineage>
        <taxon>unclassified sequences</taxon>
        <taxon>metagenomes</taxon>
        <taxon>ecological metagenomes</taxon>
    </lineage>
</organism>
<dbReference type="AlphaFoldDB" id="A0A383E1H1"/>
<evidence type="ECO:0000259" key="2">
    <source>
        <dbReference type="Pfam" id="PF00892"/>
    </source>
</evidence>
<feature type="transmembrane region" description="Helical" evidence="1">
    <location>
        <begin position="67"/>
        <end position="86"/>
    </location>
</feature>
<feature type="transmembrane region" description="Helical" evidence="1">
    <location>
        <begin position="122"/>
        <end position="139"/>
    </location>
</feature>
<evidence type="ECO:0000313" key="3">
    <source>
        <dbReference type="EMBL" id="SVE50682.1"/>
    </source>
</evidence>
<accession>A0A383E1H1</accession>
<reference evidence="3" key="1">
    <citation type="submission" date="2018-05" db="EMBL/GenBank/DDBJ databases">
        <authorList>
            <person name="Lanie J.A."/>
            <person name="Ng W.-L."/>
            <person name="Kazmierczak K.M."/>
            <person name="Andrzejewski T.M."/>
            <person name="Davidsen T.M."/>
            <person name="Wayne K.J."/>
            <person name="Tettelin H."/>
            <person name="Glass J.I."/>
            <person name="Rusch D."/>
            <person name="Podicherti R."/>
            <person name="Tsui H.-C.T."/>
            <person name="Winkler M.E."/>
        </authorList>
    </citation>
    <scope>NUCLEOTIDE SEQUENCE</scope>
</reference>
<feature type="non-terminal residue" evidence="3">
    <location>
        <position position="1"/>
    </location>
</feature>
<keyword evidence="1" id="KW-0472">Membrane</keyword>
<dbReference type="InterPro" id="IPR037185">
    <property type="entry name" value="EmrE-like"/>
</dbReference>
<feature type="transmembrane region" description="Helical" evidence="1">
    <location>
        <begin position="92"/>
        <end position="115"/>
    </location>
</feature>
<evidence type="ECO:0000256" key="1">
    <source>
        <dbReference type="SAM" id="Phobius"/>
    </source>
</evidence>
<gene>
    <name evidence="3" type="ORF">METZ01_LOCUS503536</name>
</gene>
<feature type="domain" description="EamA" evidence="2">
    <location>
        <begin position="4"/>
        <end position="138"/>
    </location>
</feature>
<proteinExistence type="predicted"/>
<protein>
    <recommendedName>
        <fullName evidence="2">EamA domain-containing protein</fullName>
    </recommendedName>
</protein>
<dbReference type="EMBL" id="UINC01222067">
    <property type="protein sequence ID" value="SVE50682.1"/>
    <property type="molecule type" value="Genomic_DNA"/>
</dbReference>
<feature type="transmembrane region" description="Helical" evidence="1">
    <location>
        <begin position="35"/>
        <end position="55"/>
    </location>
</feature>
<dbReference type="GO" id="GO:0016020">
    <property type="term" value="C:membrane"/>
    <property type="evidence" value="ECO:0007669"/>
    <property type="project" value="InterPro"/>
</dbReference>
<keyword evidence="1" id="KW-0812">Transmembrane</keyword>
<sequence>VFFIVLAILSALLFGAATPISKALLSILTPFQLAGLLYLGAAAGLLPVLVAQRSLRPIWRLDRANRIRLLGAVILGGICGPLALLFGLRMAAAASVAMWLNLELVATALLGHFFFRDHLGRYGWLASAGALAASALLSWDGGM</sequence>